<dbReference type="Proteomes" id="UP000494256">
    <property type="component" value="Unassembled WGS sequence"/>
</dbReference>
<dbReference type="AlphaFoldDB" id="A0A8S1ASK7"/>
<organism evidence="3 4">
    <name type="scientific">Arctia plantaginis</name>
    <name type="common">Wood tiger moth</name>
    <name type="synonym">Phalaena plantaginis</name>
    <dbReference type="NCBI Taxonomy" id="874455"/>
    <lineage>
        <taxon>Eukaryota</taxon>
        <taxon>Metazoa</taxon>
        <taxon>Ecdysozoa</taxon>
        <taxon>Arthropoda</taxon>
        <taxon>Hexapoda</taxon>
        <taxon>Insecta</taxon>
        <taxon>Pterygota</taxon>
        <taxon>Neoptera</taxon>
        <taxon>Endopterygota</taxon>
        <taxon>Lepidoptera</taxon>
        <taxon>Glossata</taxon>
        <taxon>Ditrysia</taxon>
        <taxon>Noctuoidea</taxon>
        <taxon>Erebidae</taxon>
        <taxon>Arctiinae</taxon>
        <taxon>Arctia</taxon>
    </lineage>
</organism>
<proteinExistence type="predicted"/>
<dbReference type="OrthoDB" id="10392244at2759"/>
<reference evidence="4 5" key="1">
    <citation type="submission" date="2020-04" db="EMBL/GenBank/DDBJ databases">
        <authorList>
            <person name="Wallbank WR R."/>
            <person name="Pardo Diaz C."/>
            <person name="Kozak K."/>
            <person name="Martin S."/>
            <person name="Jiggins C."/>
            <person name="Moest M."/>
            <person name="Warren A I."/>
            <person name="Byers J.R.P. K."/>
            <person name="Montejo-Kovacevich G."/>
            <person name="Yen C E."/>
        </authorList>
    </citation>
    <scope>NUCLEOTIDE SEQUENCE [LARGE SCALE GENOMIC DNA]</scope>
</reference>
<comment type="caution">
    <text evidence="3">The sequence shown here is derived from an EMBL/GenBank/DDBJ whole genome shotgun (WGS) entry which is preliminary data.</text>
</comment>
<name>A0A8S1ASK7_ARCPL</name>
<feature type="region of interest" description="Disordered" evidence="1">
    <location>
        <begin position="40"/>
        <end position="68"/>
    </location>
</feature>
<evidence type="ECO:0000313" key="2">
    <source>
        <dbReference type="EMBL" id="CAB3231420.1"/>
    </source>
</evidence>
<accession>A0A8S1ASK7</accession>
<dbReference type="Proteomes" id="UP000494106">
    <property type="component" value="Unassembled WGS sequence"/>
</dbReference>
<evidence type="ECO:0000313" key="3">
    <source>
        <dbReference type="EMBL" id="CAB3248208.1"/>
    </source>
</evidence>
<sequence length="68" mass="7598">MSHQGIYEFFSGLRTTGGGGAVCSRRQRRPRDIGTVARDLTTPRKSRARSRINAPKQPTNTALEFRHA</sequence>
<evidence type="ECO:0000256" key="1">
    <source>
        <dbReference type="SAM" id="MobiDB-lite"/>
    </source>
</evidence>
<protein>
    <submittedName>
        <fullName evidence="3">Uncharacterized protein</fullName>
    </submittedName>
</protein>
<keyword evidence="4" id="KW-1185">Reference proteome</keyword>
<evidence type="ECO:0000313" key="5">
    <source>
        <dbReference type="Proteomes" id="UP000494256"/>
    </source>
</evidence>
<dbReference type="EMBL" id="CADEBC010000532">
    <property type="protein sequence ID" value="CAB3248208.1"/>
    <property type="molecule type" value="Genomic_DNA"/>
</dbReference>
<evidence type="ECO:0000313" key="4">
    <source>
        <dbReference type="Proteomes" id="UP000494106"/>
    </source>
</evidence>
<dbReference type="EMBL" id="CADEBD010000288">
    <property type="protein sequence ID" value="CAB3231420.1"/>
    <property type="molecule type" value="Genomic_DNA"/>
</dbReference>
<gene>
    <name evidence="3" type="ORF">APLA_LOCUS11588</name>
    <name evidence="2" type="ORF">APLA_LOCUS5170</name>
</gene>